<dbReference type="SUPFAM" id="SSF55486">
    <property type="entry name" value="Metalloproteases ('zincins'), catalytic domain"/>
    <property type="match status" value="2"/>
</dbReference>
<organism evidence="2 3">
    <name type="scientific">Streptomyces apricus</name>
    <dbReference type="NCBI Taxonomy" id="1828112"/>
    <lineage>
        <taxon>Bacteria</taxon>
        <taxon>Bacillati</taxon>
        <taxon>Actinomycetota</taxon>
        <taxon>Actinomycetes</taxon>
        <taxon>Kitasatosporales</taxon>
        <taxon>Streptomycetaceae</taxon>
        <taxon>Streptomyces</taxon>
    </lineage>
</organism>
<reference evidence="2 3" key="1">
    <citation type="submission" date="2019-05" db="EMBL/GenBank/DDBJ databases">
        <authorList>
            <person name="Hariharan J."/>
            <person name="Choudoir M.J."/>
            <person name="Diebold P."/>
            <person name="Panke-Buisse K."/>
            <person name="Buckley D.H."/>
        </authorList>
    </citation>
    <scope>NUCLEOTIDE SEQUENCE [LARGE SCALE GENOMIC DNA]</scope>
    <source>
        <strain evidence="2 3">SUN51</strain>
    </source>
</reference>
<feature type="region of interest" description="Disordered" evidence="1">
    <location>
        <begin position="1"/>
        <end position="24"/>
    </location>
</feature>
<evidence type="ECO:0000313" key="3">
    <source>
        <dbReference type="Proteomes" id="UP000324965"/>
    </source>
</evidence>
<dbReference type="InterPro" id="IPR024079">
    <property type="entry name" value="MetalloPept_cat_dom_sf"/>
</dbReference>
<dbReference type="EMBL" id="VDFC01000011">
    <property type="protein sequence ID" value="KAA0941945.1"/>
    <property type="molecule type" value="Genomic_DNA"/>
</dbReference>
<keyword evidence="3" id="KW-1185">Reference proteome</keyword>
<evidence type="ECO:0000256" key="1">
    <source>
        <dbReference type="SAM" id="MobiDB-lite"/>
    </source>
</evidence>
<comment type="caution">
    <text evidence="2">The sequence shown here is derived from an EMBL/GenBank/DDBJ whole genome shotgun (WGS) entry which is preliminary data.</text>
</comment>
<sequence length="727" mass="78101">MSIDDLERVPSAGTEPSAAAAAPLRRSGLYTLQPSATAADLTASAADSDPVASENGRAESGAAAAVADADAGAALVVEELRVDVDGLMPTMTVSGARSRLPGGSITWIARVSWSAVQQGYAGAISYRDGTASLEPHTHVLVKLAGGPPSGGPRRARVKFTGGGHPDVMRTYVFRRAAFRQVGIEYDRVDDATAVIDYPLHAHPNRPADLPNATLTVQDAFTRLGIAVTKSGGDDVVPVIKAGTDSLWTDIEMHDAMQAHWSKWADTPQWQLWTLFAGRHIQGPDLGGIMFDDIGTAQRQGCAIFSNSFISTPRPGDPQSDQAVRRLRFWTAVHEIGHTFNLAHSWQKNIDFGSPWVPLANEPLAFSYMNYPFAYPGGEPAFFAGFRYGFSENELLFLRHAPERVVKQGAAPWFDEHGFEQVRKARPNALQLTVRVHRTAARFEALEPVVAEVKLKNTSIAPITVDRNALLGERLSVIIAADGRDARQWLPYARHCYLADPYVLQPGQSLYAPLFLSAGLNGFDLAEPGRYRIRALLATESGEVLSAPLHIEVRPPRSREEEVLAPDVYTDEVGRVLAFGGSRGNTPALDRANEVLRETVTRLPDSALAVHAAAALSRTATVPGQILIEDPQDPHLKEFRTLAPDPEQALPLIEKAYGDPGAAADTLGHIGLSRQVEQVAAALAATGGRTAQEAARLTGAVADTLAARNVPPTVVSSLRAASDSPHSH</sequence>
<proteinExistence type="predicted"/>
<accession>A0A5B0BMF8</accession>
<dbReference type="RefSeq" id="WP_149509814.1">
    <property type="nucleotide sequence ID" value="NZ_VDFC01000011.1"/>
</dbReference>
<dbReference type="Gene3D" id="3.40.390.10">
    <property type="entry name" value="Collagenase (Catalytic Domain)"/>
    <property type="match status" value="1"/>
</dbReference>
<gene>
    <name evidence="2" type="ORF">FGF04_04020</name>
</gene>
<evidence type="ECO:0000313" key="2">
    <source>
        <dbReference type="EMBL" id="KAA0941945.1"/>
    </source>
</evidence>
<dbReference type="GO" id="GO:0008237">
    <property type="term" value="F:metallopeptidase activity"/>
    <property type="evidence" value="ECO:0007669"/>
    <property type="project" value="InterPro"/>
</dbReference>
<name>A0A5B0BMF8_9ACTN</name>
<dbReference type="OrthoDB" id="827535at2"/>
<protein>
    <submittedName>
        <fullName evidence="2">Uncharacterized protein</fullName>
    </submittedName>
</protein>
<dbReference type="Proteomes" id="UP000324965">
    <property type="component" value="Unassembled WGS sequence"/>
</dbReference>
<dbReference type="AlphaFoldDB" id="A0A5B0BMF8"/>